<dbReference type="InterPro" id="IPR019421">
    <property type="entry name" value="7TM_GPCR_serpentine_rcpt_Srd"/>
</dbReference>
<dbReference type="PANTHER" id="PTHR22945:SF40">
    <property type="entry name" value="SERPENTINE RECEPTOR, CLASS D (DELTA)-RELATED"/>
    <property type="match status" value="1"/>
</dbReference>
<feature type="compositionally biased region" description="Polar residues" evidence="6">
    <location>
        <begin position="425"/>
        <end position="438"/>
    </location>
</feature>
<feature type="transmembrane region" description="Helical" evidence="7">
    <location>
        <begin position="197"/>
        <end position="218"/>
    </location>
</feature>
<protein>
    <recommendedName>
        <fullName evidence="10">G-protein coupled receptors family 1 profile domain-containing protein</fullName>
    </recommendedName>
</protein>
<dbReference type="Proteomes" id="UP000887575">
    <property type="component" value="Unassembled WGS sequence"/>
</dbReference>
<keyword evidence="3 7" id="KW-0812">Transmembrane</keyword>
<dbReference type="InterPro" id="IPR050920">
    <property type="entry name" value="Nematode_rcpt-like_delta"/>
</dbReference>
<feature type="transmembrane region" description="Helical" evidence="7">
    <location>
        <begin position="21"/>
        <end position="43"/>
    </location>
</feature>
<reference evidence="9" key="1">
    <citation type="submission" date="2024-02" db="UniProtKB">
        <authorList>
            <consortium name="WormBaseParasite"/>
        </authorList>
    </citation>
    <scope>IDENTIFICATION</scope>
</reference>
<dbReference type="Pfam" id="PF10317">
    <property type="entry name" value="7TM_GPCR_Srd"/>
    <property type="match status" value="1"/>
</dbReference>
<dbReference type="SUPFAM" id="SSF81321">
    <property type="entry name" value="Family A G protein-coupled receptor-like"/>
    <property type="match status" value="1"/>
</dbReference>
<dbReference type="AlphaFoldDB" id="A0AAF3EM77"/>
<feature type="transmembrane region" description="Helical" evidence="7">
    <location>
        <begin position="67"/>
        <end position="91"/>
    </location>
</feature>
<feature type="transmembrane region" description="Helical" evidence="7">
    <location>
        <begin position="112"/>
        <end position="132"/>
    </location>
</feature>
<dbReference type="PANTHER" id="PTHR22945">
    <property type="entry name" value="SERPENTINE RECEPTOR, CLASS D DELTA"/>
    <property type="match status" value="1"/>
</dbReference>
<dbReference type="WBParaSite" id="MBELARI_LOCUS15035">
    <property type="protein sequence ID" value="MBELARI_LOCUS15035"/>
    <property type="gene ID" value="MBELARI_LOCUS15035"/>
</dbReference>
<evidence type="ECO:0008006" key="10">
    <source>
        <dbReference type="Google" id="ProtNLM"/>
    </source>
</evidence>
<sequence length="445" mass="50704">MAMYSYFNRIGYSRTWEKFQDLFLVLAIFIGLLATYSLSVNLYNQNWTLLTTPIDISDDLGNEIGDIILAMTDWAVILSLFTTPLAVYFSATNDRLSFPIRLLATAENANKFVFAVVYALMCYCSVGFVPFVCSQNTTILFSQIYSYANYYDLIDISQYCQLLISFRVIPVGWGLAYQFHGLCRKISPQFCVDVHSITLHCVAYAYSLLPLSFWYRYYVLVNGAPRPKTIALLCFIFYIPSFVSMILFAISTSPPALVRKMLAEQRNSSLFPDNPNIAAIAGFESVWQKTTLALISWSGLPIFPGYTASIIYRTRILRILEKSAMSEKSKEIQKKLVMALTIQAILPLFMMSQATVYIWRQFKLPYGESAPYFEECVFLSVAILSSINPLITIYFVPPYQKKVCRMMLLPFLRSKRKVHKAKYEQNGSISGTPPSTKSSKMDTIF</sequence>
<evidence type="ECO:0000256" key="1">
    <source>
        <dbReference type="ARBA" id="ARBA00004141"/>
    </source>
</evidence>
<accession>A0AAF3EM77</accession>
<dbReference type="GO" id="GO:0016020">
    <property type="term" value="C:membrane"/>
    <property type="evidence" value="ECO:0007669"/>
    <property type="project" value="UniProtKB-SubCell"/>
</dbReference>
<evidence type="ECO:0000256" key="7">
    <source>
        <dbReference type="SAM" id="Phobius"/>
    </source>
</evidence>
<keyword evidence="5 7" id="KW-0472">Membrane</keyword>
<evidence type="ECO:0000313" key="8">
    <source>
        <dbReference type="Proteomes" id="UP000887575"/>
    </source>
</evidence>
<feature type="transmembrane region" description="Helical" evidence="7">
    <location>
        <begin position="294"/>
        <end position="315"/>
    </location>
</feature>
<feature type="transmembrane region" description="Helical" evidence="7">
    <location>
        <begin position="378"/>
        <end position="397"/>
    </location>
</feature>
<feature type="region of interest" description="Disordered" evidence="6">
    <location>
        <begin position="423"/>
        <end position="445"/>
    </location>
</feature>
<comment type="similarity">
    <text evidence="2">Belongs to the nematode receptor-like protein srd family.</text>
</comment>
<evidence type="ECO:0000256" key="4">
    <source>
        <dbReference type="ARBA" id="ARBA00022989"/>
    </source>
</evidence>
<feature type="transmembrane region" description="Helical" evidence="7">
    <location>
        <begin position="336"/>
        <end position="358"/>
    </location>
</feature>
<name>A0AAF3EM77_9BILA</name>
<keyword evidence="4 7" id="KW-1133">Transmembrane helix</keyword>
<feature type="transmembrane region" description="Helical" evidence="7">
    <location>
        <begin position="230"/>
        <end position="251"/>
    </location>
</feature>
<comment type="subcellular location">
    <subcellularLocation>
        <location evidence="1">Membrane</location>
        <topology evidence="1">Multi-pass membrane protein</topology>
    </subcellularLocation>
</comment>
<organism evidence="8 9">
    <name type="scientific">Mesorhabditis belari</name>
    <dbReference type="NCBI Taxonomy" id="2138241"/>
    <lineage>
        <taxon>Eukaryota</taxon>
        <taxon>Metazoa</taxon>
        <taxon>Ecdysozoa</taxon>
        <taxon>Nematoda</taxon>
        <taxon>Chromadorea</taxon>
        <taxon>Rhabditida</taxon>
        <taxon>Rhabditina</taxon>
        <taxon>Rhabditomorpha</taxon>
        <taxon>Rhabditoidea</taxon>
        <taxon>Rhabditidae</taxon>
        <taxon>Mesorhabditinae</taxon>
        <taxon>Mesorhabditis</taxon>
    </lineage>
</organism>
<keyword evidence="8" id="KW-1185">Reference proteome</keyword>
<evidence type="ECO:0000256" key="5">
    <source>
        <dbReference type="ARBA" id="ARBA00023136"/>
    </source>
</evidence>
<evidence type="ECO:0000313" key="9">
    <source>
        <dbReference type="WBParaSite" id="MBELARI_LOCUS15035"/>
    </source>
</evidence>
<evidence type="ECO:0000256" key="3">
    <source>
        <dbReference type="ARBA" id="ARBA00022692"/>
    </source>
</evidence>
<proteinExistence type="inferred from homology"/>
<evidence type="ECO:0000256" key="6">
    <source>
        <dbReference type="SAM" id="MobiDB-lite"/>
    </source>
</evidence>
<evidence type="ECO:0000256" key="2">
    <source>
        <dbReference type="ARBA" id="ARBA00009166"/>
    </source>
</evidence>